<feature type="transmembrane region" description="Helical" evidence="10">
    <location>
        <begin position="1218"/>
        <end position="1240"/>
    </location>
</feature>
<accession>A0A0C2IWQ3</accession>
<dbReference type="InterPro" id="IPR027417">
    <property type="entry name" value="P-loop_NTPase"/>
</dbReference>
<dbReference type="Proteomes" id="UP000031575">
    <property type="component" value="Unassembled WGS sequence"/>
</dbReference>
<dbReference type="VEuPathDB" id="FungiDB:SPBR_04036"/>
<dbReference type="GO" id="GO:0016887">
    <property type="term" value="F:ATP hydrolysis activity"/>
    <property type="evidence" value="ECO:0007669"/>
    <property type="project" value="InterPro"/>
</dbReference>
<feature type="compositionally biased region" description="Low complexity" evidence="9">
    <location>
        <begin position="911"/>
        <end position="920"/>
    </location>
</feature>
<dbReference type="InterPro" id="IPR003593">
    <property type="entry name" value="AAA+_ATPase"/>
</dbReference>
<dbReference type="GeneID" id="63677241"/>
<feature type="transmembrane region" description="Helical" evidence="10">
    <location>
        <begin position="130"/>
        <end position="149"/>
    </location>
</feature>
<reference evidence="13 14" key="1">
    <citation type="journal article" date="2014" name="BMC Genomics">
        <title>Comparative genomics of the major fungal agents of human and animal Sporotrichosis: Sporothrix schenckii and Sporothrix brasiliensis.</title>
        <authorList>
            <person name="Teixeira M.M."/>
            <person name="de Almeida L.G."/>
            <person name="Kubitschek-Barreira P."/>
            <person name="Alves F.L."/>
            <person name="Kioshima E.S."/>
            <person name="Abadio A.K."/>
            <person name="Fernandes L."/>
            <person name="Derengowski L.S."/>
            <person name="Ferreira K.S."/>
            <person name="Souza R.C."/>
            <person name="Ruiz J.C."/>
            <person name="de Andrade N.C."/>
            <person name="Paes H.C."/>
            <person name="Nicola A.M."/>
            <person name="Albuquerque P."/>
            <person name="Gerber A.L."/>
            <person name="Martins V.P."/>
            <person name="Peconick L.D."/>
            <person name="Neto A.V."/>
            <person name="Chaucanez C.B."/>
            <person name="Silva P.A."/>
            <person name="Cunha O.L."/>
            <person name="de Oliveira F.F."/>
            <person name="dos Santos T.C."/>
            <person name="Barros A.L."/>
            <person name="Soares M.A."/>
            <person name="de Oliveira L.M."/>
            <person name="Marini M.M."/>
            <person name="Villalobos-Duno H."/>
            <person name="Cunha M.M."/>
            <person name="de Hoog S."/>
            <person name="da Silveira J.F."/>
            <person name="Henrissat B."/>
            <person name="Nino-Vega G.A."/>
            <person name="Cisalpino P.S."/>
            <person name="Mora-Montes H.M."/>
            <person name="Almeida S.R."/>
            <person name="Stajich J.E."/>
            <person name="Lopes-Bezerra L.M."/>
            <person name="Vasconcelos A.T."/>
            <person name="Felipe M.S."/>
        </authorList>
    </citation>
    <scope>NUCLEOTIDE SEQUENCE [LARGE SCALE GENOMIC DNA]</scope>
    <source>
        <strain evidence="13 14">5110</strain>
    </source>
</reference>
<comment type="caution">
    <text evidence="13">The sequence shown here is derived from an EMBL/GenBank/DDBJ whole genome shotgun (WGS) entry which is preliminary data.</text>
</comment>
<dbReference type="RefSeq" id="XP_040621586.1">
    <property type="nucleotide sequence ID" value="XM_040762320.1"/>
</dbReference>
<feature type="transmembrane region" description="Helical" evidence="10">
    <location>
        <begin position="96"/>
        <end position="118"/>
    </location>
</feature>
<feature type="transmembrane region" description="Helical" evidence="10">
    <location>
        <begin position="448"/>
        <end position="470"/>
    </location>
</feature>
<feature type="region of interest" description="Disordered" evidence="9">
    <location>
        <begin position="609"/>
        <end position="629"/>
    </location>
</feature>
<feature type="compositionally biased region" description="Basic and acidic residues" evidence="9">
    <location>
        <begin position="609"/>
        <end position="619"/>
    </location>
</feature>
<feature type="region of interest" description="Disordered" evidence="9">
    <location>
        <begin position="875"/>
        <end position="929"/>
    </location>
</feature>
<feature type="transmembrane region" description="Helical" evidence="10">
    <location>
        <begin position="71"/>
        <end position="90"/>
    </location>
</feature>
<evidence type="ECO:0000256" key="1">
    <source>
        <dbReference type="ARBA" id="ARBA00004141"/>
    </source>
</evidence>
<dbReference type="FunFam" id="1.20.1560.10:FF:000066">
    <property type="entry name" value="ABC multidrug transporter (Eurofung)"/>
    <property type="match status" value="1"/>
</dbReference>
<name>A0A0C2IWQ3_9PEZI</name>
<feature type="transmembrane region" description="Helical" evidence="10">
    <location>
        <begin position="178"/>
        <end position="196"/>
    </location>
</feature>
<feature type="transmembrane region" description="Helical" evidence="10">
    <location>
        <begin position="421"/>
        <end position="442"/>
    </location>
</feature>
<evidence type="ECO:0000256" key="2">
    <source>
        <dbReference type="ARBA" id="ARBA00022448"/>
    </source>
</evidence>
<dbReference type="GO" id="GO:0005524">
    <property type="term" value="F:ATP binding"/>
    <property type="evidence" value="ECO:0007669"/>
    <property type="project" value="UniProtKB-KW"/>
</dbReference>
<protein>
    <submittedName>
        <fullName evidence="13">ABC transporter</fullName>
    </submittedName>
</protein>
<dbReference type="PROSITE" id="PS50929">
    <property type="entry name" value="ABC_TM1F"/>
    <property type="match status" value="2"/>
</dbReference>
<feature type="transmembrane region" description="Helical" evidence="10">
    <location>
        <begin position="32"/>
        <end position="51"/>
    </location>
</feature>
<evidence type="ECO:0000256" key="5">
    <source>
        <dbReference type="ARBA" id="ARBA00022840"/>
    </source>
</evidence>
<dbReference type="PROSITE" id="PS50893">
    <property type="entry name" value="ABC_TRANSPORTER_2"/>
    <property type="match status" value="2"/>
</dbReference>
<dbReference type="InterPro" id="IPR044746">
    <property type="entry name" value="ABCC_6TM_D1"/>
</dbReference>
<feature type="domain" description="ABC transporter" evidence="11">
    <location>
        <begin position="1282"/>
        <end position="1560"/>
    </location>
</feature>
<dbReference type="InterPro" id="IPR003439">
    <property type="entry name" value="ABC_transporter-like_ATP-bd"/>
</dbReference>
<keyword evidence="7 10" id="KW-0472">Membrane</keyword>
<feature type="compositionally biased region" description="Polar residues" evidence="9">
    <location>
        <begin position="899"/>
        <end position="908"/>
    </location>
</feature>
<dbReference type="Pfam" id="PF00005">
    <property type="entry name" value="ABC_tran"/>
    <property type="match status" value="2"/>
</dbReference>
<feature type="transmembrane region" description="Helical" evidence="10">
    <location>
        <begin position="1102"/>
        <end position="1122"/>
    </location>
</feature>
<dbReference type="InterPro" id="IPR036640">
    <property type="entry name" value="ABC1_TM_sf"/>
</dbReference>
<dbReference type="InterPro" id="IPR050173">
    <property type="entry name" value="ABC_transporter_C-like"/>
</dbReference>
<evidence type="ECO:0000259" key="12">
    <source>
        <dbReference type="PROSITE" id="PS50929"/>
    </source>
</evidence>
<feature type="transmembrane region" description="Helical" evidence="10">
    <location>
        <begin position="559"/>
        <end position="579"/>
    </location>
</feature>
<dbReference type="PANTHER" id="PTHR24223">
    <property type="entry name" value="ATP-BINDING CASSETTE SUB-FAMILY C"/>
    <property type="match status" value="1"/>
</dbReference>
<keyword evidence="6 10" id="KW-1133">Transmembrane helix</keyword>
<evidence type="ECO:0000256" key="10">
    <source>
        <dbReference type="SAM" id="Phobius"/>
    </source>
</evidence>
<keyword evidence="2" id="KW-0813">Transport</keyword>
<evidence type="ECO:0000256" key="9">
    <source>
        <dbReference type="SAM" id="MobiDB-lite"/>
    </source>
</evidence>
<dbReference type="PANTHER" id="PTHR24223:SF345">
    <property type="entry name" value="ABC MULTIDRUG TRANSPORTER (EUROFUNG)"/>
    <property type="match status" value="1"/>
</dbReference>
<evidence type="ECO:0000256" key="3">
    <source>
        <dbReference type="ARBA" id="ARBA00022692"/>
    </source>
</evidence>
<keyword evidence="14" id="KW-1185">Reference proteome</keyword>
<dbReference type="CDD" id="cd18580">
    <property type="entry name" value="ABC_6TM_ABCC_D2"/>
    <property type="match status" value="1"/>
</dbReference>
<dbReference type="Gene3D" id="3.40.50.300">
    <property type="entry name" value="P-loop containing nucleotide triphosphate hydrolases"/>
    <property type="match status" value="2"/>
</dbReference>
<dbReference type="SUPFAM" id="SSF52540">
    <property type="entry name" value="P-loop containing nucleoside triphosphate hydrolases"/>
    <property type="match status" value="2"/>
</dbReference>
<dbReference type="OrthoDB" id="6500128at2759"/>
<dbReference type="CDD" id="cd03250">
    <property type="entry name" value="ABCC_MRP_domain1"/>
    <property type="match status" value="1"/>
</dbReference>
<gene>
    <name evidence="13" type="ORF">SPBR_04036</name>
</gene>
<dbReference type="EMBL" id="AWTV01000005">
    <property type="protein sequence ID" value="KIH93576.1"/>
    <property type="molecule type" value="Genomic_DNA"/>
</dbReference>
<feature type="transmembrane region" description="Helical" evidence="10">
    <location>
        <begin position="526"/>
        <end position="553"/>
    </location>
</feature>
<evidence type="ECO:0000259" key="11">
    <source>
        <dbReference type="PROSITE" id="PS50893"/>
    </source>
</evidence>
<evidence type="ECO:0000313" key="14">
    <source>
        <dbReference type="Proteomes" id="UP000031575"/>
    </source>
</evidence>
<feature type="domain" description="ABC transporter" evidence="11">
    <location>
        <begin position="631"/>
        <end position="873"/>
    </location>
</feature>
<dbReference type="SMART" id="SM00382">
    <property type="entry name" value="AAA"/>
    <property type="match status" value="2"/>
</dbReference>
<dbReference type="Gene3D" id="1.20.1560.10">
    <property type="entry name" value="ABC transporter type 1, transmembrane domain"/>
    <property type="match status" value="2"/>
</dbReference>
<feature type="transmembrane region" description="Helical" evidence="10">
    <location>
        <begin position="1186"/>
        <end position="1206"/>
    </location>
</feature>
<feature type="domain" description="ABC transmembrane type-1" evidence="12">
    <location>
        <begin position="962"/>
        <end position="1255"/>
    </location>
</feature>
<dbReference type="InterPro" id="IPR056227">
    <property type="entry name" value="TMD0_ABC"/>
</dbReference>
<dbReference type="SUPFAM" id="SSF90123">
    <property type="entry name" value="ABC transporter transmembrane region"/>
    <property type="match status" value="2"/>
</dbReference>
<dbReference type="InterPro" id="IPR011527">
    <property type="entry name" value="ABC1_TM_dom"/>
</dbReference>
<dbReference type="Pfam" id="PF24357">
    <property type="entry name" value="TMD0_ABC"/>
    <property type="match status" value="1"/>
</dbReference>
<dbReference type="InterPro" id="IPR017871">
    <property type="entry name" value="ABC_transporter-like_CS"/>
</dbReference>
<dbReference type="InterPro" id="IPR044726">
    <property type="entry name" value="ABCC_6TM_D2"/>
</dbReference>
<evidence type="ECO:0000313" key="13">
    <source>
        <dbReference type="EMBL" id="KIH93576.1"/>
    </source>
</evidence>
<evidence type="ECO:0000256" key="6">
    <source>
        <dbReference type="ARBA" id="ARBA00022989"/>
    </source>
</evidence>
<keyword evidence="5" id="KW-0067">ATP-binding</keyword>
<evidence type="ECO:0000256" key="4">
    <source>
        <dbReference type="ARBA" id="ARBA00022741"/>
    </source>
</evidence>
<dbReference type="Pfam" id="PF00664">
    <property type="entry name" value="ABC_membrane"/>
    <property type="match status" value="1"/>
</dbReference>
<dbReference type="FunFam" id="1.20.1560.10:FF:000055">
    <property type="entry name" value="ABC multidrug transporter (Eurofung)"/>
    <property type="match status" value="1"/>
</dbReference>
<feature type="transmembrane region" description="Helical" evidence="10">
    <location>
        <begin position="318"/>
        <end position="338"/>
    </location>
</feature>
<feature type="transmembrane region" description="Helical" evidence="10">
    <location>
        <begin position="959"/>
        <end position="981"/>
    </location>
</feature>
<evidence type="ECO:0000256" key="7">
    <source>
        <dbReference type="ARBA" id="ARBA00023136"/>
    </source>
</evidence>
<comment type="subcellular location">
    <subcellularLocation>
        <location evidence="1">Membrane</location>
        <topology evidence="1">Multi-pass membrane protein</topology>
    </subcellularLocation>
</comment>
<keyword evidence="4" id="KW-0547">Nucleotide-binding</keyword>
<organism evidence="13 14">
    <name type="scientific">Sporothrix brasiliensis 5110</name>
    <dbReference type="NCBI Taxonomy" id="1398154"/>
    <lineage>
        <taxon>Eukaryota</taxon>
        <taxon>Fungi</taxon>
        <taxon>Dikarya</taxon>
        <taxon>Ascomycota</taxon>
        <taxon>Pezizomycotina</taxon>
        <taxon>Sordariomycetes</taxon>
        <taxon>Sordariomycetidae</taxon>
        <taxon>Ophiostomatales</taxon>
        <taxon>Ophiostomataceae</taxon>
        <taxon>Sporothrix</taxon>
    </lineage>
</organism>
<dbReference type="GO" id="GO:0016020">
    <property type="term" value="C:membrane"/>
    <property type="evidence" value="ECO:0007669"/>
    <property type="project" value="UniProtKB-SubCell"/>
</dbReference>
<feature type="transmembrane region" description="Helical" evidence="10">
    <location>
        <begin position="1001"/>
        <end position="1025"/>
    </location>
</feature>
<proteinExistence type="predicted"/>
<dbReference type="PROSITE" id="PS00211">
    <property type="entry name" value="ABC_TRANSPORTER_1"/>
    <property type="match status" value="2"/>
</dbReference>
<dbReference type="GO" id="GO:0140359">
    <property type="term" value="F:ABC-type transporter activity"/>
    <property type="evidence" value="ECO:0007669"/>
    <property type="project" value="InterPro"/>
</dbReference>
<feature type="transmembrane region" description="Helical" evidence="10">
    <location>
        <begin position="350"/>
        <end position="374"/>
    </location>
</feature>
<sequence>MDFSGCHDDDSFGPAVRGCRGDFDFTIRFEQLVLGIIPPAVFVPLVFPRLLHLWQRPNIIGGPILRAAKLVAIFALAGLQLGLLILSASQPGKFKALLSASSALGLLSSICIFILSYAEHTRSPRPSILLSSYLVLSVLFDITLARTFWMAREDSLAGAGSRVSLVVAGYDLNSAETIFCRLFSAALAFKVVLLLLESVQKKSIFRPDAGWKAEEHSPEETSGLFGLGAYAWLNTIFLKGYNTVLTIDDLFALDYSMSTQRLEAKLAKYANDLPPPKEGDAPDAPRSLYNFGGKKHGLTRALVKALATEFLLPIGPRLALSGFLFGQPFLINAALTYLELPADVAPRDHGYGLIGATFIIYLGVAVSTAVYYYYMERAMFMVRGALAGAVYRKTTEQRLDAADDAAALTLMSTDVERIRTGLLTINEYWANIIQVTLASWLLERQLGAAFVAPLVVILCSIGAIGSLAFITGRRQKAWMALIQKRVGMTSNAIVHMKHLKISGLAAPVETLIQQLRLDELAMGSRFRIIICFAVTAAYSPQMLSPVFAFVFTARSLDTASVFTALSFVILITMPFIMVLQGLPTVVSAFACLERVQEFLEKPPREDFRTPLTETRETLKQPDTSEPGESDTVVIDAASLGWGDDKFSLPNVRLAIPSSKLTIVVGPVAAGKSTLCKALLSEVPYLSAGSSLRVDLRTHNGRLRRIGYCDQTPFLFNASVRDNVIGLAGTDAEFDEARYRQAIEAAMLLPDLALLPQGDRTRVGSNGITLSGGQKQRVSIARALYVDTDLYIFDDVLSGLDADTEEHVFNRIFGADGILTKQRNATAILCTHSVRHLPAAEYVVALDAKGAIVEQGSFETLLANRNYVASLGVKDKRKKKGGAGGSVIVESGEGGESSDLDSAQDSAHASTDGPMAAAMAGRDGGREEPADTDLTAARMAGRALGDRSVYKHYFVRIGPWPLIAFAIFGLSFGFLYNWGNIWLKFWVEDRVRIPHANYSTGFYLGMYGFFQALGLVCLFIVSLVNFRTVVQISGARLHLEALQTVVRAPLRFFTKTDNGIITNYFSQDMTLIDGELPSSLTNVGVGWFLTLCTAAVIATSSPYLAICYPFIGGIFFGIQKFYLRTSRQLRLLDLEAKSPLYSHFLDTMKGLATFRAFGWVTPGVALNDRLVDRSQRPAYLLAMIQRWLTFSIQSVMVILSTTVVTLATQLRSNTAFTGASMILLMNFGDVLSFIMYAYTMLETSLGAISRLKTFSENVHGESYDDNADENVKPPLAWPTRGTIRLNNVSATYDDTSSESSDMSKPPQMVLDNISLTLRAGAKVAICGRTGSGKSSFILLLLRLLDPYAPGDGGVPEKDVSASDQDTSLAADGVFIDGLPLHNIDRPTLRERVIAVPQDAVFLPDGTSFRQNLDPFGAADASMCQAALETVELWPFVQDRGGLEAGLAADTLSQGQKQLFSLGRAILRRRVRAAAELSGPGSGILLLDEVSSSVDQKTDRAMQTVIRDEFAGYTVIMVSHRLDMVLATCDTVVVLDQGRVVETGVPSELVESEGTRFRELWLVGKKA</sequence>
<feature type="domain" description="ABC transmembrane type-1" evidence="12">
    <location>
        <begin position="318"/>
        <end position="587"/>
    </location>
</feature>
<evidence type="ECO:0000256" key="8">
    <source>
        <dbReference type="ARBA" id="ARBA00059074"/>
    </source>
</evidence>
<dbReference type="CDD" id="cd18579">
    <property type="entry name" value="ABC_6TM_ABCC_D1"/>
    <property type="match status" value="1"/>
</dbReference>
<keyword evidence="3 10" id="KW-0812">Transmembrane</keyword>
<dbReference type="HOGENOM" id="CLU_000604_27_5_1"/>
<comment type="function">
    <text evidence="8">ABC-type transporter; part of the gene cluster that mediates the biosynthesis of the phomopsins, a group of hexapeptide mycotoxins which infects lupins and causes lupinosis disease in livestock.</text>
</comment>